<dbReference type="EnsemblMetazoa" id="XM_781670">
    <property type="protein sequence ID" value="XP_786763"/>
    <property type="gene ID" value="LOC581683"/>
</dbReference>
<dbReference type="PANTHER" id="PTHR48122:SF1">
    <property type="entry name" value="CENTROMERE PROTEIN H"/>
    <property type="match status" value="1"/>
</dbReference>
<proteinExistence type="inferred from homology"/>
<dbReference type="Pfam" id="PF05837">
    <property type="entry name" value="CENP-H"/>
    <property type="match status" value="1"/>
</dbReference>
<dbReference type="OMA" id="SWAKKLC"/>
<feature type="coiled-coil region" evidence="8">
    <location>
        <begin position="76"/>
        <end position="103"/>
    </location>
</feature>
<evidence type="ECO:0000256" key="4">
    <source>
        <dbReference type="ARBA" id="ARBA00022838"/>
    </source>
</evidence>
<dbReference type="RefSeq" id="XP_786763.2">
    <property type="nucleotide sequence ID" value="XM_781670.5"/>
</dbReference>
<name>A0A7M7TGK0_STRPU</name>
<keyword evidence="4" id="KW-0995">Kinetochore</keyword>
<reference evidence="11" key="2">
    <citation type="submission" date="2021-01" db="UniProtKB">
        <authorList>
            <consortium name="EnsemblMetazoa"/>
        </authorList>
    </citation>
    <scope>IDENTIFICATION</scope>
</reference>
<dbReference type="AlphaFoldDB" id="A0A7M7TGK0"/>
<evidence type="ECO:0000256" key="8">
    <source>
        <dbReference type="SAM" id="Coils"/>
    </source>
</evidence>
<reference evidence="12" key="1">
    <citation type="submission" date="2015-02" db="EMBL/GenBank/DDBJ databases">
        <title>Genome sequencing for Strongylocentrotus purpuratus.</title>
        <authorList>
            <person name="Murali S."/>
            <person name="Liu Y."/>
            <person name="Vee V."/>
            <person name="English A."/>
            <person name="Wang M."/>
            <person name="Skinner E."/>
            <person name="Han Y."/>
            <person name="Muzny D.M."/>
            <person name="Worley K.C."/>
            <person name="Gibbs R.A."/>
        </authorList>
    </citation>
    <scope>NUCLEOTIDE SEQUENCE</scope>
</reference>
<evidence type="ECO:0000256" key="6">
    <source>
        <dbReference type="ARBA" id="ARBA00023328"/>
    </source>
</evidence>
<evidence type="ECO:0000256" key="5">
    <source>
        <dbReference type="ARBA" id="ARBA00023242"/>
    </source>
</evidence>
<keyword evidence="6" id="KW-0137">Centromere</keyword>
<comment type="similarity">
    <text evidence="7">Belongs to the CENP-H/MCM16 family.</text>
</comment>
<keyword evidence="8" id="KW-0175">Coiled coil</keyword>
<evidence type="ECO:0000256" key="9">
    <source>
        <dbReference type="SAM" id="MobiDB-lite"/>
    </source>
</evidence>
<dbReference type="GO" id="GO:0000776">
    <property type="term" value="C:kinetochore"/>
    <property type="evidence" value="ECO:0000318"/>
    <property type="project" value="GO_Central"/>
</dbReference>
<feature type="compositionally biased region" description="Acidic residues" evidence="9">
    <location>
        <begin position="128"/>
        <end position="138"/>
    </location>
</feature>
<dbReference type="Proteomes" id="UP000007110">
    <property type="component" value="Unassembled WGS sequence"/>
</dbReference>
<dbReference type="InterPro" id="IPR008426">
    <property type="entry name" value="CENP-H_C"/>
</dbReference>
<dbReference type="GO" id="GO:0005634">
    <property type="term" value="C:nucleus"/>
    <property type="evidence" value="ECO:0000318"/>
    <property type="project" value="GO_Central"/>
</dbReference>
<accession>A0A7M7TGK0</accession>
<dbReference type="GO" id="GO:0007059">
    <property type="term" value="P:chromosome segregation"/>
    <property type="evidence" value="ECO:0000318"/>
    <property type="project" value="GO_Central"/>
</dbReference>
<keyword evidence="12" id="KW-1185">Reference proteome</keyword>
<feature type="domain" description="Centromere protein H C-terminal" evidence="10">
    <location>
        <begin position="51"/>
        <end position="261"/>
    </location>
</feature>
<dbReference type="PANTHER" id="PTHR48122">
    <property type="entry name" value="CENTROMERE PROTEIN H"/>
    <property type="match status" value="1"/>
</dbReference>
<comment type="subcellular location">
    <subcellularLocation>
        <location evidence="2">Chromosome</location>
        <location evidence="2">Centromere</location>
        <location evidence="2">Kinetochore</location>
    </subcellularLocation>
    <subcellularLocation>
        <location evidence="1">Nucleus</location>
    </subcellularLocation>
</comment>
<dbReference type="OrthoDB" id="2274804at2759"/>
<evidence type="ECO:0000256" key="7">
    <source>
        <dbReference type="ARBA" id="ARBA00025735"/>
    </source>
</evidence>
<evidence type="ECO:0000256" key="1">
    <source>
        <dbReference type="ARBA" id="ARBA00004123"/>
    </source>
</evidence>
<dbReference type="InterPro" id="IPR040034">
    <property type="entry name" value="CENP-H"/>
</dbReference>
<feature type="region of interest" description="Disordered" evidence="9">
    <location>
        <begin position="200"/>
        <end position="219"/>
    </location>
</feature>
<dbReference type="GO" id="GO:0007052">
    <property type="term" value="P:mitotic spindle organization"/>
    <property type="evidence" value="ECO:0000318"/>
    <property type="project" value="GO_Central"/>
</dbReference>
<dbReference type="FunCoup" id="A0A7M7TGK0">
    <property type="interactions" value="467"/>
</dbReference>
<evidence type="ECO:0000313" key="11">
    <source>
        <dbReference type="EnsemblMetazoa" id="XP_786763"/>
    </source>
</evidence>
<keyword evidence="5" id="KW-0539">Nucleus</keyword>
<dbReference type="KEGG" id="spu:581683"/>
<dbReference type="GO" id="GO:0051382">
    <property type="term" value="P:kinetochore assembly"/>
    <property type="evidence" value="ECO:0007669"/>
    <property type="project" value="InterPro"/>
</dbReference>
<evidence type="ECO:0000313" key="12">
    <source>
        <dbReference type="Proteomes" id="UP000007110"/>
    </source>
</evidence>
<feature type="region of interest" description="Disordered" evidence="9">
    <location>
        <begin position="1"/>
        <end position="42"/>
    </location>
</feature>
<evidence type="ECO:0000259" key="10">
    <source>
        <dbReference type="Pfam" id="PF05837"/>
    </source>
</evidence>
<feature type="compositionally biased region" description="Basic and acidic residues" evidence="9">
    <location>
        <begin position="200"/>
        <end position="209"/>
    </location>
</feature>
<keyword evidence="3" id="KW-0158">Chromosome</keyword>
<organism evidence="11 12">
    <name type="scientific">Strongylocentrotus purpuratus</name>
    <name type="common">Purple sea urchin</name>
    <dbReference type="NCBI Taxonomy" id="7668"/>
    <lineage>
        <taxon>Eukaryota</taxon>
        <taxon>Metazoa</taxon>
        <taxon>Echinodermata</taxon>
        <taxon>Eleutherozoa</taxon>
        <taxon>Echinozoa</taxon>
        <taxon>Echinoidea</taxon>
        <taxon>Euechinoidea</taxon>
        <taxon>Echinacea</taxon>
        <taxon>Camarodonta</taxon>
        <taxon>Echinidea</taxon>
        <taxon>Strongylocentrotidae</taxon>
        <taxon>Strongylocentrotus</taxon>
    </lineage>
</organism>
<feature type="region of interest" description="Disordered" evidence="9">
    <location>
        <begin position="128"/>
        <end position="147"/>
    </location>
</feature>
<feature type="compositionally biased region" description="Low complexity" evidence="9">
    <location>
        <begin position="27"/>
        <end position="42"/>
    </location>
</feature>
<dbReference type="InParanoid" id="A0A7M7TGK0"/>
<dbReference type="GO" id="GO:0043515">
    <property type="term" value="F:kinetochore binding"/>
    <property type="evidence" value="ECO:0000318"/>
    <property type="project" value="GO_Central"/>
</dbReference>
<evidence type="ECO:0000256" key="2">
    <source>
        <dbReference type="ARBA" id="ARBA00004629"/>
    </source>
</evidence>
<dbReference type="GeneID" id="581683"/>
<protein>
    <recommendedName>
        <fullName evidence="10">Centromere protein H C-terminal domain-containing protein</fullName>
    </recommendedName>
</protein>
<sequence>MMDETPIMEAEPEGDFQSVSQKMRDISQQFDSSQGSQTSSSIQENISSYVRYKEWLENVKQVQSGLINSSTEPATSEGESNDIEELTTRIAAHQEELIKETSNHAVKELVVRSAQLGYKLQQLLFPEDPEAESQEEEEKEKGEEQASSWAKKLCEKQRVLSSDILAHLNACQSLQDDVDQGKKDIRDIQAGNVELMKKLQSRESADKMNDTPSNSVQRQQEKLDDLISHITMEKGILQGLIIGSGVNWAKDPALKEVVIGLGQQLKLD</sequence>
<evidence type="ECO:0000256" key="3">
    <source>
        <dbReference type="ARBA" id="ARBA00022454"/>
    </source>
</evidence>